<gene>
    <name evidence="4" type="ORF">F8568_014705</name>
</gene>
<dbReference type="PIRSF" id="PIRSF002741">
    <property type="entry name" value="MppA"/>
    <property type="match status" value="1"/>
</dbReference>
<comment type="caution">
    <text evidence="4">The sequence shown here is derived from an EMBL/GenBank/DDBJ whole genome shotgun (WGS) entry which is preliminary data.</text>
</comment>
<evidence type="ECO:0000259" key="3">
    <source>
        <dbReference type="Pfam" id="PF00496"/>
    </source>
</evidence>
<dbReference type="GO" id="GO:0042597">
    <property type="term" value="C:periplasmic space"/>
    <property type="evidence" value="ECO:0007669"/>
    <property type="project" value="UniProtKB-ARBA"/>
</dbReference>
<proteinExistence type="predicted"/>
<dbReference type="Pfam" id="PF00496">
    <property type="entry name" value="SBP_bac_5"/>
    <property type="match status" value="1"/>
</dbReference>
<sequence>MLASRHPPARPSPAPRPDDAQRRPINPAVMRTGATMVGKRIALVVGAAVLALTAACSGQGTTAGGAGNEGAPKSGGRLTMAISYDPAPLDPLDLISPADRQAAAAVYEPLVQLDQKGRLVPGLALSWKSTDAKDWTVALRPGVTFSDGTPFNAAAVVTNFERAQASKTCSSCASALSALDKVTAKDDLTVQFVLKTPLASFPAMLNDTYANMVSPAALRKYGDDIGKHPVGTGPFIMTARNAQGLTFKKNPKYWAPGKPYLDGLEMRIVPDAQGELAGAQAGDLDILTNTSDVMNNQAGSNPQMRVISVSGLGTNQIFLNNAQKPFDNVKARQALAMATDREALLKLSHPGGRYERVDGPWPSGMPITGGAVSSKFPAFDIARAKQLVAEVGGISFTLETYNIAGFPQQAQALQAMWAKAGIKAQIRLADTSTVIADANAQRTQAVITTWSGRPDPDLNSWRFLHSSAKSPAAVNDPQLDALLVQGRSSVDPKVRKEAYQKLVDRIGEIVPVVYFDGLKKSVIVNSGTVGGATPPPDGTVQPAGIWRRSGGTNAN</sequence>
<evidence type="ECO:0000256" key="2">
    <source>
        <dbReference type="SAM" id="MobiDB-lite"/>
    </source>
</evidence>
<keyword evidence="1" id="KW-0732">Signal</keyword>
<dbReference type="InterPro" id="IPR000914">
    <property type="entry name" value="SBP_5_dom"/>
</dbReference>
<dbReference type="GO" id="GO:1904680">
    <property type="term" value="F:peptide transmembrane transporter activity"/>
    <property type="evidence" value="ECO:0007669"/>
    <property type="project" value="TreeGrafter"/>
</dbReference>
<accession>A0A6I4M746</accession>
<name>A0A6I4M746_9ACTN</name>
<dbReference type="RefSeq" id="WP_151594103.1">
    <property type="nucleotide sequence ID" value="NZ_WBMS02000010.1"/>
</dbReference>
<protein>
    <recommendedName>
        <fullName evidence="3">Solute-binding protein family 5 domain-containing protein</fullName>
    </recommendedName>
</protein>
<evidence type="ECO:0000313" key="5">
    <source>
        <dbReference type="Proteomes" id="UP000462055"/>
    </source>
</evidence>
<dbReference type="SUPFAM" id="SSF53850">
    <property type="entry name" value="Periplasmic binding protein-like II"/>
    <property type="match status" value="1"/>
</dbReference>
<dbReference type="EMBL" id="WBMS02000010">
    <property type="protein sequence ID" value="MWA01603.1"/>
    <property type="molecule type" value="Genomic_DNA"/>
</dbReference>
<dbReference type="Gene3D" id="3.10.105.10">
    <property type="entry name" value="Dipeptide-binding Protein, Domain 3"/>
    <property type="match status" value="1"/>
</dbReference>
<feature type="domain" description="Solute-binding protein family 5" evidence="3">
    <location>
        <begin position="119"/>
        <end position="469"/>
    </location>
</feature>
<dbReference type="Gene3D" id="3.90.76.10">
    <property type="entry name" value="Dipeptide-binding Protein, Domain 1"/>
    <property type="match status" value="1"/>
</dbReference>
<dbReference type="GO" id="GO:0043190">
    <property type="term" value="C:ATP-binding cassette (ABC) transporter complex"/>
    <property type="evidence" value="ECO:0007669"/>
    <property type="project" value="InterPro"/>
</dbReference>
<reference evidence="4" key="1">
    <citation type="submission" date="2019-12" db="EMBL/GenBank/DDBJ databases">
        <title>Actinomadura physcomitrii sp. nov., a novel actinomycete isolated from moss [Physcomitrium sphaericum (Ludw) Fuernr].</title>
        <authorList>
            <person name="Zhuang X."/>
        </authorList>
    </citation>
    <scope>NUCLEOTIDE SEQUENCE [LARGE SCALE GENOMIC DNA]</scope>
    <source>
        <strain evidence="4">LD22</strain>
    </source>
</reference>
<dbReference type="Proteomes" id="UP000462055">
    <property type="component" value="Unassembled WGS sequence"/>
</dbReference>
<dbReference type="InterPro" id="IPR030678">
    <property type="entry name" value="Peptide/Ni-bd"/>
</dbReference>
<dbReference type="Gene3D" id="3.40.190.10">
    <property type="entry name" value="Periplasmic binding protein-like II"/>
    <property type="match status" value="1"/>
</dbReference>
<dbReference type="InterPro" id="IPR039424">
    <property type="entry name" value="SBP_5"/>
</dbReference>
<feature type="region of interest" description="Disordered" evidence="2">
    <location>
        <begin position="530"/>
        <end position="555"/>
    </location>
</feature>
<feature type="region of interest" description="Disordered" evidence="2">
    <location>
        <begin position="1"/>
        <end position="25"/>
    </location>
</feature>
<evidence type="ECO:0000256" key="1">
    <source>
        <dbReference type="ARBA" id="ARBA00022729"/>
    </source>
</evidence>
<evidence type="ECO:0000313" key="4">
    <source>
        <dbReference type="EMBL" id="MWA01603.1"/>
    </source>
</evidence>
<dbReference type="AlphaFoldDB" id="A0A6I4M746"/>
<keyword evidence="5" id="KW-1185">Reference proteome</keyword>
<dbReference type="PANTHER" id="PTHR30290">
    <property type="entry name" value="PERIPLASMIC BINDING COMPONENT OF ABC TRANSPORTER"/>
    <property type="match status" value="1"/>
</dbReference>
<dbReference type="PANTHER" id="PTHR30290:SF38">
    <property type="entry name" value="D,D-DIPEPTIDE-BINDING PERIPLASMIC PROTEIN DDPA-RELATED"/>
    <property type="match status" value="1"/>
</dbReference>
<organism evidence="4 5">
    <name type="scientific">Actinomadura physcomitrii</name>
    <dbReference type="NCBI Taxonomy" id="2650748"/>
    <lineage>
        <taxon>Bacteria</taxon>
        <taxon>Bacillati</taxon>
        <taxon>Actinomycetota</taxon>
        <taxon>Actinomycetes</taxon>
        <taxon>Streptosporangiales</taxon>
        <taxon>Thermomonosporaceae</taxon>
        <taxon>Actinomadura</taxon>
    </lineage>
</organism>
<dbReference type="GO" id="GO:0015833">
    <property type="term" value="P:peptide transport"/>
    <property type="evidence" value="ECO:0007669"/>
    <property type="project" value="TreeGrafter"/>
</dbReference>